<evidence type="ECO:0000313" key="1">
    <source>
        <dbReference type="EMBL" id="KNY25485.1"/>
    </source>
</evidence>
<protein>
    <submittedName>
        <fullName evidence="1">Uncharacterized protein</fullName>
    </submittedName>
</protein>
<name>A0A0L6JID2_9FIRM</name>
<keyword evidence="2" id="KW-1185">Reference proteome</keyword>
<gene>
    <name evidence="1" type="ORF">Bccel_0745</name>
</gene>
<dbReference type="EMBL" id="LGTC01000001">
    <property type="protein sequence ID" value="KNY25485.1"/>
    <property type="molecule type" value="Genomic_DNA"/>
</dbReference>
<proteinExistence type="predicted"/>
<accession>A0A0L6JID2</accession>
<sequence>MAIILIKCPKCGKQIEMHVGQSFINLMVNTYASYHCKHCGECIEMDWFGEKPNQEIVDAIFLYLK</sequence>
<reference evidence="2" key="1">
    <citation type="submission" date="2015-07" db="EMBL/GenBank/DDBJ databases">
        <title>Near-Complete Genome Sequence of the Cellulolytic Bacterium Bacteroides (Pseudobacteroides) cellulosolvens ATCC 35603.</title>
        <authorList>
            <person name="Dassa B."/>
            <person name="Utturkar S.M."/>
            <person name="Klingeman D.M."/>
            <person name="Hurt R.A."/>
            <person name="Keller M."/>
            <person name="Xu J."/>
            <person name="Reddy Y.H.K."/>
            <person name="Borovok I."/>
            <person name="Grinberg I.R."/>
            <person name="Lamed R."/>
            <person name="Zhivin O."/>
            <person name="Bayer E.A."/>
            <person name="Brown S.D."/>
        </authorList>
    </citation>
    <scope>NUCLEOTIDE SEQUENCE [LARGE SCALE GENOMIC DNA]</scope>
    <source>
        <strain evidence="2">DSM 2933</strain>
    </source>
</reference>
<dbReference type="AlphaFoldDB" id="A0A0L6JID2"/>
<dbReference type="STRING" id="398512.Bccel_0745"/>
<dbReference type="Proteomes" id="UP000036923">
    <property type="component" value="Unassembled WGS sequence"/>
</dbReference>
<comment type="caution">
    <text evidence="1">The sequence shown here is derived from an EMBL/GenBank/DDBJ whole genome shotgun (WGS) entry which is preliminary data.</text>
</comment>
<evidence type="ECO:0000313" key="2">
    <source>
        <dbReference type="Proteomes" id="UP000036923"/>
    </source>
</evidence>
<organism evidence="1 2">
    <name type="scientific">Pseudobacteroides cellulosolvens ATCC 35603 = DSM 2933</name>
    <dbReference type="NCBI Taxonomy" id="398512"/>
    <lineage>
        <taxon>Bacteria</taxon>
        <taxon>Bacillati</taxon>
        <taxon>Bacillota</taxon>
        <taxon>Clostridia</taxon>
        <taxon>Eubacteriales</taxon>
        <taxon>Oscillospiraceae</taxon>
        <taxon>Pseudobacteroides</taxon>
    </lineage>
</organism>